<accession>A0AA39ZE11</accession>
<organism evidence="6 7">
    <name type="scientific">Cercophora samala</name>
    <dbReference type="NCBI Taxonomy" id="330535"/>
    <lineage>
        <taxon>Eukaryota</taxon>
        <taxon>Fungi</taxon>
        <taxon>Dikarya</taxon>
        <taxon>Ascomycota</taxon>
        <taxon>Pezizomycotina</taxon>
        <taxon>Sordariomycetes</taxon>
        <taxon>Sordariomycetidae</taxon>
        <taxon>Sordariales</taxon>
        <taxon>Lasiosphaeriaceae</taxon>
        <taxon>Cercophora</taxon>
    </lineage>
</organism>
<evidence type="ECO:0000259" key="5">
    <source>
        <dbReference type="PROSITE" id="PS51387"/>
    </source>
</evidence>
<gene>
    <name evidence="6" type="ORF">QBC41DRAFT_346478</name>
</gene>
<feature type="domain" description="FAD-binding PCMH-type" evidence="5">
    <location>
        <begin position="54"/>
        <end position="240"/>
    </location>
</feature>
<evidence type="ECO:0000313" key="7">
    <source>
        <dbReference type="Proteomes" id="UP001174997"/>
    </source>
</evidence>
<dbReference type="InterPro" id="IPR016167">
    <property type="entry name" value="FAD-bd_PCMH_sub1"/>
</dbReference>
<dbReference type="GO" id="GO:0071949">
    <property type="term" value="F:FAD binding"/>
    <property type="evidence" value="ECO:0007669"/>
    <property type="project" value="InterPro"/>
</dbReference>
<dbReference type="InterPro" id="IPR036318">
    <property type="entry name" value="FAD-bd_PCMH-like_sf"/>
</dbReference>
<dbReference type="GO" id="GO:0008720">
    <property type="term" value="F:D-lactate dehydrogenase (NAD+) activity"/>
    <property type="evidence" value="ECO:0007669"/>
    <property type="project" value="TreeGrafter"/>
</dbReference>
<evidence type="ECO:0000256" key="4">
    <source>
        <dbReference type="ARBA" id="ARBA00023002"/>
    </source>
</evidence>
<keyword evidence="7" id="KW-1185">Reference proteome</keyword>
<dbReference type="Gene3D" id="3.30.43.10">
    <property type="entry name" value="Uridine Diphospho-n-acetylenolpyruvylglucosamine Reductase, domain 2"/>
    <property type="match status" value="1"/>
</dbReference>
<dbReference type="InterPro" id="IPR016171">
    <property type="entry name" value="Vanillyl_alc_oxidase_C-sub2"/>
</dbReference>
<dbReference type="InterPro" id="IPR016170">
    <property type="entry name" value="Cytok_DH_C_sf"/>
</dbReference>
<proteinExistence type="predicted"/>
<dbReference type="PANTHER" id="PTHR11748:SF114">
    <property type="entry name" value="ARYL-ALCOHOL OXIDASE VANILLYL-ALCOHOL OXIDASE (AFU_ORTHOLOGUE AFUA_3G09500)-RELATED"/>
    <property type="match status" value="1"/>
</dbReference>
<dbReference type="GO" id="GO:0004458">
    <property type="term" value="F:D-lactate dehydrogenase (cytochrome) activity"/>
    <property type="evidence" value="ECO:0007669"/>
    <property type="project" value="TreeGrafter"/>
</dbReference>
<dbReference type="Proteomes" id="UP001174997">
    <property type="component" value="Unassembled WGS sequence"/>
</dbReference>
<keyword evidence="3" id="KW-0274">FAD</keyword>
<dbReference type="InterPro" id="IPR016164">
    <property type="entry name" value="FAD-linked_Oxase-like_C"/>
</dbReference>
<dbReference type="InterPro" id="IPR016169">
    <property type="entry name" value="FAD-bd_PCMH_sub2"/>
</dbReference>
<dbReference type="PANTHER" id="PTHR11748">
    <property type="entry name" value="D-LACTATE DEHYDROGENASE"/>
    <property type="match status" value="1"/>
</dbReference>
<dbReference type="AlphaFoldDB" id="A0AA39ZE11"/>
<dbReference type="InterPro" id="IPR004113">
    <property type="entry name" value="FAD-bd_oxidored_4_C"/>
</dbReference>
<dbReference type="PROSITE" id="PS51387">
    <property type="entry name" value="FAD_PCMH"/>
    <property type="match status" value="1"/>
</dbReference>
<dbReference type="GO" id="GO:1903457">
    <property type="term" value="P:lactate catabolic process"/>
    <property type="evidence" value="ECO:0007669"/>
    <property type="project" value="TreeGrafter"/>
</dbReference>
<dbReference type="InterPro" id="IPR016166">
    <property type="entry name" value="FAD-bd_PCMH"/>
</dbReference>
<comment type="caution">
    <text evidence="6">The sequence shown here is derived from an EMBL/GenBank/DDBJ whole genome shotgun (WGS) entry which is preliminary data.</text>
</comment>
<dbReference type="Gene3D" id="3.40.462.10">
    <property type="entry name" value="FAD-linked oxidases, C-terminal domain"/>
    <property type="match status" value="1"/>
</dbReference>
<dbReference type="GO" id="GO:0005739">
    <property type="term" value="C:mitochondrion"/>
    <property type="evidence" value="ECO:0007669"/>
    <property type="project" value="TreeGrafter"/>
</dbReference>
<comment type="cofactor">
    <cofactor evidence="1">
        <name>FAD</name>
        <dbReference type="ChEBI" id="CHEBI:57692"/>
    </cofactor>
</comment>
<keyword evidence="2" id="KW-0285">Flavoprotein</keyword>
<reference evidence="6" key="1">
    <citation type="submission" date="2023-06" db="EMBL/GenBank/DDBJ databases">
        <title>Genome-scale phylogeny and comparative genomics of the fungal order Sordariales.</title>
        <authorList>
            <consortium name="Lawrence Berkeley National Laboratory"/>
            <person name="Hensen N."/>
            <person name="Bonometti L."/>
            <person name="Westerberg I."/>
            <person name="Brannstrom I.O."/>
            <person name="Guillou S."/>
            <person name="Cros-Aarteil S."/>
            <person name="Calhoun S."/>
            <person name="Haridas S."/>
            <person name="Kuo A."/>
            <person name="Mondo S."/>
            <person name="Pangilinan J."/>
            <person name="Riley R."/>
            <person name="Labutti K."/>
            <person name="Andreopoulos B."/>
            <person name="Lipzen A."/>
            <person name="Chen C."/>
            <person name="Yanf M."/>
            <person name="Daum C."/>
            <person name="Ng V."/>
            <person name="Clum A."/>
            <person name="Steindorff A."/>
            <person name="Ohm R."/>
            <person name="Martin F."/>
            <person name="Silar P."/>
            <person name="Natvig D."/>
            <person name="Lalanne C."/>
            <person name="Gautier V."/>
            <person name="Ament-Velasquez S.L."/>
            <person name="Kruys A."/>
            <person name="Hutchinson M.I."/>
            <person name="Powell A.J."/>
            <person name="Barry K."/>
            <person name="Miller A.N."/>
            <person name="Grigoriev I.V."/>
            <person name="Debuchy R."/>
            <person name="Gladieux P."/>
            <person name="Thoren M.H."/>
            <person name="Johannesson H."/>
        </authorList>
    </citation>
    <scope>NUCLEOTIDE SEQUENCE</scope>
    <source>
        <strain evidence="6">CBS 307.81</strain>
    </source>
</reference>
<sequence>MPPSISVESTTLKAFFDEVALLLGEDNISRDHSHGALTGVLGQTTYGDAFSKADTNLPAGAVRPKTVQEVQEIVKLANKHQVYLWTVSRGKNLGYGGTGPVVKGTVVLDLHRMAQIVEINEEYGYAIVEPGVSFFDLYEEIQSRGLKLWPSVPAIGWGSVVGNTLDRGFGYTPNGEHSQSQCGMEVVLPDGTLLRTGSGAMTDNTTWALYKGGFGPNLDGLFFQSNLGVVTKIGIHITPAPEAYATVEVDVPLESDLVPLVGTLSDLMRRSIILNSPSIANIFRIALTSEKPEVLCKIGPYMRADSCVPYDLLEKIRVEQKWGFWRAYFSLYGSVEMLPALKATVERAFKQAVPGVQFSYREWAGSPGVAISAAEDIKTEVVPHSGIPTVEPLGIVDSRGERGGGHICFSPVIPPSGRELYDWYLTAKKRTADAKFDFFADFHVYPRYVIAIDLVIYTMSEEERLYELYRQLMHDAGEQGFMEYRTHINWMEDVASKLDYNNFAFGKFVQILKDTFDPNGILSPGKSGIWGTGQRL</sequence>
<protein>
    <submittedName>
        <fullName evidence="6">Vanillyl-alcohol oxidase</fullName>
    </submittedName>
</protein>
<dbReference type="Pfam" id="PF01565">
    <property type="entry name" value="FAD_binding_4"/>
    <property type="match status" value="1"/>
</dbReference>
<evidence type="ECO:0000256" key="2">
    <source>
        <dbReference type="ARBA" id="ARBA00022630"/>
    </source>
</evidence>
<evidence type="ECO:0000256" key="3">
    <source>
        <dbReference type="ARBA" id="ARBA00022827"/>
    </source>
</evidence>
<name>A0AA39ZE11_9PEZI</name>
<dbReference type="SUPFAM" id="SSF56176">
    <property type="entry name" value="FAD-binding/transporter-associated domain-like"/>
    <property type="match status" value="1"/>
</dbReference>
<evidence type="ECO:0000313" key="6">
    <source>
        <dbReference type="EMBL" id="KAK0669236.1"/>
    </source>
</evidence>
<evidence type="ECO:0000256" key="1">
    <source>
        <dbReference type="ARBA" id="ARBA00001974"/>
    </source>
</evidence>
<dbReference type="Gene3D" id="1.10.45.10">
    <property type="entry name" value="Vanillyl-alcohol Oxidase, Chain A, domain 4"/>
    <property type="match status" value="1"/>
</dbReference>
<dbReference type="Gene3D" id="3.30.465.10">
    <property type="match status" value="1"/>
</dbReference>
<keyword evidence="4" id="KW-0560">Oxidoreductase</keyword>
<dbReference type="EMBL" id="JAULSY010000045">
    <property type="protein sequence ID" value="KAK0669236.1"/>
    <property type="molecule type" value="Genomic_DNA"/>
</dbReference>
<dbReference type="InterPro" id="IPR006094">
    <property type="entry name" value="Oxid_FAD_bind_N"/>
</dbReference>
<dbReference type="SUPFAM" id="SSF55103">
    <property type="entry name" value="FAD-linked oxidases, C-terminal domain"/>
    <property type="match status" value="1"/>
</dbReference>
<dbReference type="Pfam" id="PF02913">
    <property type="entry name" value="FAD-oxidase_C"/>
    <property type="match status" value="1"/>
</dbReference>